<dbReference type="AlphaFoldDB" id="A0A538T791"/>
<evidence type="ECO:0000313" key="1">
    <source>
        <dbReference type="EMBL" id="TMQ59384.1"/>
    </source>
</evidence>
<reference evidence="1 2" key="1">
    <citation type="journal article" date="2019" name="Nat. Microbiol.">
        <title>Mediterranean grassland soil C-N compound turnover is dependent on rainfall and depth, and is mediated by genomically divergent microorganisms.</title>
        <authorList>
            <person name="Diamond S."/>
            <person name="Andeer P.F."/>
            <person name="Li Z."/>
            <person name="Crits-Christoph A."/>
            <person name="Burstein D."/>
            <person name="Anantharaman K."/>
            <person name="Lane K.R."/>
            <person name="Thomas B.C."/>
            <person name="Pan C."/>
            <person name="Northen T.R."/>
            <person name="Banfield J.F."/>
        </authorList>
    </citation>
    <scope>NUCLEOTIDE SEQUENCE [LARGE SCALE GENOMIC DNA]</scope>
    <source>
        <strain evidence="1">WS_6</strain>
    </source>
</reference>
<sequence length="213" mass="21798">MRRTATLVVGILGIALGGLSLDFSRPNSLVAKSAMPDPALTGAPSQGTCVSCHSGGLDDGQGSLLIVGLPAEYTPGQGYGVVVALERLGSRRWGFEATALNGGGSMAGTLDDTPDPHVIGQTQAGITYISQTTSRGFDGTYADTLDGAGWGFYWIAPPVGTGTVTFYAAGAACDNNGSAGATDYTYTTSMSVTEGAPTDVKGTSWGQIKRIYR</sequence>
<gene>
    <name evidence="1" type="ORF">E6K76_04775</name>
</gene>
<proteinExistence type="predicted"/>
<evidence type="ECO:0000313" key="2">
    <source>
        <dbReference type="Proteomes" id="UP000316852"/>
    </source>
</evidence>
<accession>A0A538T791</accession>
<protein>
    <submittedName>
        <fullName evidence="1">Uncharacterized protein</fullName>
    </submittedName>
</protein>
<dbReference type="NCBIfam" id="NF041895">
    <property type="entry name" value="choice_anch_V"/>
    <property type="match status" value="1"/>
</dbReference>
<organism evidence="1 2">
    <name type="scientific">Eiseniibacteriota bacterium</name>
    <dbReference type="NCBI Taxonomy" id="2212470"/>
    <lineage>
        <taxon>Bacteria</taxon>
        <taxon>Candidatus Eiseniibacteriota</taxon>
    </lineage>
</organism>
<dbReference type="Proteomes" id="UP000316852">
    <property type="component" value="Unassembled WGS sequence"/>
</dbReference>
<name>A0A538T791_UNCEI</name>
<dbReference type="EMBL" id="VBOW01000022">
    <property type="protein sequence ID" value="TMQ59384.1"/>
    <property type="molecule type" value="Genomic_DNA"/>
</dbReference>
<comment type="caution">
    <text evidence="1">The sequence shown here is derived from an EMBL/GenBank/DDBJ whole genome shotgun (WGS) entry which is preliminary data.</text>
</comment>